<feature type="compositionally biased region" description="Low complexity" evidence="1">
    <location>
        <begin position="418"/>
        <end position="432"/>
    </location>
</feature>
<feature type="region of interest" description="Disordered" evidence="1">
    <location>
        <begin position="645"/>
        <end position="682"/>
    </location>
</feature>
<evidence type="ECO:0000313" key="4">
    <source>
        <dbReference type="Proteomes" id="UP000305067"/>
    </source>
</evidence>
<dbReference type="EMBL" id="ML178815">
    <property type="protein sequence ID" value="TFL06741.1"/>
    <property type="molecule type" value="Genomic_DNA"/>
</dbReference>
<organism evidence="3 4">
    <name type="scientific">Pterulicium gracile</name>
    <dbReference type="NCBI Taxonomy" id="1884261"/>
    <lineage>
        <taxon>Eukaryota</taxon>
        <taxon>Fungi</taxon>
        <taxon>Dikarya</taxon>
        <taxon>Basidiomycota</taxon>
        <taxon>Agaricomycotina</taxon>
        <taxon>Agaricomycetes</taxon>
        <taxon>Agaricomycetidae</taxon>
        <taxon>Agaricales</taxon>
        <taxon>Pleurotineae</taxon>
        <taxon>Pterulaceae</taxon>
        <taxon>Pterulicium</taxon>
    </lineage>
</organism>
<keyword evidence="4" id="KW-1185">Reference proteome</keyword>
<feature type="compositionally biased region" description="Basic and acidic residues" evidence="1">
    <location>
        <begin position="645"/>
        <end position="659"/>
    </location>
</feature>
<dbReference type="GO" id="GO:0051020">
    <property type="term" value="F:GTPase binding"/>
    <property type="evidence" value="ECO:0007669"/>
    <property type="project" value="TreeGrafter"/>
</dbReference>
<dbReference type="Pfam" id="PF01843">
    <property type="entry name" value="DIL"/>
    <property type="match status" value="1"/>
</dbReference>
<feature type="region of interest" description="Disordered" evidence="1">
    <location>
        <begin position="794"/>
        <end position="859"/>
    </location>
</feature>
<sequence length="859" mass="95907">MDPSTVPDLHPIYPTIPHVDNLMSPHSGLAPDEKAEFAAHCLLRACTFGDLALLSHLLADRHAQTFVDLAYQDEEGVGLVTLTIHGFGGESERDVEREECVRMLVAQGALLGADKAGWTPLHHAVLTAPPTLVSHLMTHGCSPFDVTRRNLTPLDIVTGHSVMPGRDAVALLLEASMKNEGWTGGRLAEQRRQLEEKDSRRSSRKSASAGIGKQLNLDPRSLSMYSSDTESEGEEEEADDTIYTPKPDFSSMLVFSPPSLPEVFDSLITNFPLVLRDGQPANSLYLLARFACLTCDHTWLEDLVIGAADAIEDAFFNRADDAVCLVFWLYNTTIWLHLMKCDESINEACEMMGLFELIEEVINSIFVFLIRLAERKIDQLLDQTLLDHSPLASEFESVQFESEWSFLRPFTSAKKKTSTSPVGSPSTPSLRPSSPPPIASPPPPSTTKDRFSSIRESFARARSSSSATPAHLLFAEASPQPSPETLTSFLTALHSLLTLAHINPALITQLWSQVMYWTSCEIFNRILTRKKYLCRSRAIQVGMNLGALEEWVDQMNLPKGINVHFAPVHDLLNWLQCLSSMNEFSDLIETVQKMKHVNPLQMRRALKDYRYEVQESKMTDECSQYLTQLQKDWERHRVKMGVEALRKEMGEREREREESGDTSSVMHSESVQGDLSASSSFQESTAAQQGIDLLFDREQDGSAWEPVQPPQVLGELLDSRYMLPLAFPSDSRLLAALPVSDLLAQDDPLKTATPDFRSFSRASSRIRGAMSWKSRTKRVREISAGALKWVDGAASASRWERQLPPDDEDEQEDDARALESPDDYESGEGLQRPEIIDRSAPLTRKPSARTKTRASYGGE</sequence>
<feature type="compositionally biased region" description="Basic and acidic residues" evidence="1">
    <location>
        <begin position="188"/>
        <end position="201"/>
    </location>
</feature>
<dbReference type="InterPro" id="IPR002710">
    <property type="entry name" value="Dilute_dom"/>
</dbReference>
<dbReference type="SMART" id="SM01132">
    <property type="entry name" value="DIL"/>
    <property type="match status" value="1"/>
</dbReference>
<dbReference type="PANTHER" id="PTHR16027:SF6">
    <property type="entry name" value="DILUTE DOMAIN-CONTAINING PROTEIN"/>
    <property type="match status" value="1"/>
</dbReference>
<evidence type="ECO:0000313" key="3">
    <source>
        <dbReference type="EMBL" id="TFL06741.1"/>
    </source>
</evidence>
<feature type="compositionally biased region" description="Acidic residues" evidence="1">
    <location>
        <begin position="229"/>
        <end position="240"/>
    </location>
</feature>
<gene>
    <name evidence="3" type="ORF">BDV98DRAFT_559904</name>
</gene>
<feature type="compositionally biased region" description="Polar residues" evidence="1">
    <location>
        <begin position="661"/>
        <end position="682"/>
    </location>
</feature>
<dbReference type="PANTHER" id="PTHR16027">
    <property type="entry name" value="DILUTE DOMAIN-CONTAINING PROTEIN YPR089W"/>
    <property type="match status" value="1"/>
</dbReference>
<dbReference type="PROSITE" id="PS51126">
    <property type="entry name" value="DILUTE"/>
    <property type="match status" value="1"/>
</dbReference>
<accession>A0A5C3R1M4</accession>
<dbReference type="OrthoDB" id="426293at2759"/>
<dbReference type="Gene3D" id="1.25.40.20">
    <property type="entry name" value="Ankyrin repeat-containing domain"/>
    <property type="match status" value="1"/>
</dbReference>
<name>A0A5C3R1M4_9AGAR</name>
<evidence type="ECO:0000256" key="1">
    <source>
        <dbReference type="SAM" id="MobiDB-lite"/>
    </source>
</evidence>
<reference evidence="3 4" key="1">
    <citation type="journal article" date="2019" name="Nat. Ecol. Evol.">
        <title>Megaphylogeny resolves global patterns of mushroom evolution.</title>
        <authorList>
            <person name="Varga T."/>
            <person name="Krizsan K."/>
            <person name="Foldi C."/>
            <person name="Dima B."/>
            <person name="Sanchez-Garcia M."/>
            <person name="Sanchez-Ramirez S."/>
            <person name="Szollosi G.J."/>
            <person name="Szarkandi J.G."/>
            <person name="Papp V."/>
            <person name="Albert L."/>
            <person name="Andreopoulos W."/>
            <person name="Angelini C."/>
            <person name="Antonin V."/>
            <person name="Barry K.W."/>
            <person name="Bougher N.L."/>
            <person name="Buchanan P."/>
            <person name="Buyck B."/>
            <person name="Bense V."/>
            <person name="Catcheside P."/>
            <person name="Chovatia M."/>
            <person name="Cooper J."/>
            <person name="Damon W."/>
            <person name="Desjardin D."/>
            <person name="Finy P."/>
            <person name="Geml J."/>
            <person name="Haridas S."/>
            <person name="Hughes K."/>
            <person name="Justo A."/>
            <person name="Karasinski D."/>
            <person name="Kautmanova I."/>
            <person name="Kiss B."/>
            <person name="Kocsube S."/>
            <person name="Kotiranta H."/>
            <person name="LaButti K.M."/>
            <person name="Lechner B.E."/>
            <person name="Liimatainen K."/>
            <person name="Lipzen A."/>
            <person name="Lukacs Z."/>
            <person name="Mihaltcheva S."/>
            <person name="Morgado L.N."/>
            <person name="Niskanen T."/>
            <person name="Noordeloos M.E."/>
            <person name="Ohm R.A."/>
            <person name="Ortiz-Santana B."/>
            <person name="Ovrebo C."/>
            <person name="Racz N."/>
            <person name="Riley R."/>
            <person name="Savchenko A."/>
            <person name="Shiryaev A."/>
            <person name="Soop K."/>
            <person name="Spirin V."/>
            <person name="Szebenyi C."/>
            <person name="Tomsovsky M."/>
            <person name="Tulloss R.E."/>
            <person name="Uehling J."/>
            <person name="Grigoriev I.V."/>
            <person name="Vagvolgyi C."/>
            <person name="Papp T."/>
            <person name="Martin F.M."/>
            <person name="Miettinen O."/>
            <person name="Hibbett D.S."/>
            <person name="Nagy L.G."/>
        </authorList>
    </citation>
    <scope>NUCLEOTIDE SEQUENCE [LARGE SCALE GENOMIC DNA]</scope>
    <source>
        <strain evidence="3 4">CBS 309.79</strain>
    </source>
</reference>
<dbReference type="SUPFAM" id="SSF48403">
    <property type="entry name" value="Ankyrin repeat"/>
    <property type="match status" value="1"/>
</dbReference>
<dbReference type="CDD" id="cd15473">
    <property type="entry name" value="Myo5p-like_CBD_DIL_ANK"/>
    <property type="match status" value="1"/>
</dbReference>
<dbReference type="InterPro" id="IPR037986">
    <property type="entry name" value="Myo5p-like_CBD_DIL"/>
</dbReference>
<protein>
    <submittedName>
        <fullName evidence="3">DIL domain-containing protein</fullName>
    </submittedName>
</protein>
<evidence type="ECO:0000259" key="2">
    <source>
        <dbReference type="PROSITE" id="PS51126"/>
    </source>
</evidence>
<feature type="region of interest" description="Disordered" evidence="1">
    <location>
        <begin position="184"/>
        <end position="242"/>
    </location>
</feature>
<dbReference type="AlphaFoldDB" id="A0A5C3R1M4"/>
<dbReference type="STRING" id="1884261.A0A5C3R1M4"/>
<proteinExistence type="predicted"/>
<dbReference type="InterPro" id="IPR036770">
    <property type="entry name" value="Ankyrin_rpt-contain_sf"/>
</dbReference>
<feature type="domain" description="Dilute" evidence="2">
    <location>
        <begin position="305"/>
        <end position="632"/>
    </location>
</feature>
<feature type="compositionally biased region" description="Pro residues" evidence="1">
    <location>
        <begin position="433"/>
        <end position="445"/>
    </location>
</feature>
<dbReference type="InterPro" id="IPR052072">
    <property type="entry name" value="Vascular_dev_regulator"/>
</dbReference>
<dbReference type="Proteomes" id="UP000305067">
    <property type="component" value="Unassembled WGS sequence"/>
</dbReference>
<feature type="region of interest" description="Disordered" evidence="1">
    <location>
        <begin position="414"/>
        <end position="452"/>
    </location>
</feature>